<protein>
    <recommendedName>
        <fullName evidence="5">Lipoprotein</fullName>
    </recommendedName>
</protein>
<dbReference type="PROSITE" id="PS51257">
    <property type="entry name" value="PROKAR_LIPOPROTEIN"/>
    <property type="match status" value="1"/>
</dbReference>
<dbReference type="RefSeq" id="WP_076560549.1">
    <property type="nucleotide sequence ID" value="NZ_CP033929.1"/>
</dbReference>
<evidence type="ECO:0000313" key="1">
    <source>
        <dbReference type="EMBL" id="SIQ54683.1"/>
    </source>
</evidence>
<dbReference type="Proteomes" id="UP000255231">
    <property type="component" value="Unassembled WGS sequence"/>
</dbReference>
<reference evidence="2 4" key="2">
    <citation type="submission" date="2018-06" db="EMBL/GenBank/DDBJ databases">
        <authorList>
            <consortium name="Pathogen Informatics"/>
            <person name="Doyle S."/>
        </authorList>
    </citation>
    <scope>NUCLEOTIDE SEQUENCE [LARGE SCALE GENOMIC DNA]</scope>
    <source>
        <strain evidence="2 4">NCTC13560</strain>
    </source>
</reference>
<dbReference type="EMBL" id="UFVS01000001">
    <property type="protein sequence ID" value="SUX41594.1"/>
    <property type="molecule type" value="Genomic_DNA"/>
</dbReference>
<keyword evidence="3" id="KW-1185">Reference proteome</keyword>
<dbReference type="EMBL" id="FTMF01000006">
    <property type="protein sequence ID" value="SIQ54683.1"/>
    <property type="molecule type" value="Genomic_DNA"/>
</dbReference>
<proteinExistence type="predicted"/>
<evidence type="ECO:0000313" key="2">
    <source>
        <dbReference type="EMBL" id="SUX41594.1"/>
    </source>
</evidence>
<dbReference type="Proteomes" id="UP000185725">
    <property type="component" value="Unassembled WGS sequence"/>
</dbReference>
<evidence type="ECO:0008006" key="5">
    <source>
        <dbReference type="Google" id="ProtNLM"/>
    </source>
</evidence>
<gene>
    <name evidence="2" type="ORF">NCTC13560_00394</name>
    <name evidence="1" type="ORF">SAMN05421682_10646</name>
</gene>
<evidence type="ECO:0000313" key="4">
    <source>
        <dbReference type="Proteomes" id="UP000255231"/>
    </source>
</evidence>
<dbReference type="AlphaFoldDB" id="A0A381F558"/>
<reference evidence="1 3" key="1">
    <citation type="submission" date="2017-01" db="EMBL/GenBank/DDBJ databases">
        <authorList>
            <person name="Varghese N."/>
            <person name="Submissions S."/>
        </authorList>
    </citation>
    <scope>NUCLEOTIDE SEQUENCE [LARGE SCALE GENOMIC DNA]</scope>
    <source>
        <strain evidence="1 3">ATCC 27950</strain>
    </source>
</reference>
<sequence length="172" mass="20425">MKIIKKFANLIRLLSICSILLGIIGCKKEETTNNIEKKENLGLRGAVTSRQSEILQSNKWKLRKYKVYDQINGTVVYEKNVENKIISFNEKNIFINNKVSGKVDYKNNRFIINKIDTLTNEFYLLHLRNDQLILRNDVYFIKERKNIKRLKIELNLSTDTLKNNKDFYKIEY</sequence>
<evidence type="ECO:0000313" key="3">
    <source>
        <dbReference type="Proteomes" id="UP000185725"/>
    </source>
</evidence>
<dbReference type="OrthoDB" id="9895965at2"/>
<dbReference type="KEGG" id="cil:EG358_15710"/>
<name>A0A381F558_9FLAO</name>
<organism evidence="2 4">
    <name type="scientific">Chryseobacterium indoltheticum</name>
    <dbReference type="NCBI Taxonomy" id="254"/>
    <lineage>
        <taxon>Bacteria</taxon>
        <taxon>Pseudomonadati</taxon>
        <taxon>Bacteroidota</taxon>
        <taxon>Flavobacteriia</taxon>
        <taxon>Flavobacteriales</taxon>
        <taxon>Weeksellaceae</taxon>
        <taxon>Chryseobacterium group</taxon>
        <taxon>Chryseobacterium</taxon>
    </lineage>
</organism>
<dbReference type="GeneID" id="303675154"/>
<accession>A0A381F558</accession>